<dbReference type="InterPro" id="IPR036291">
    <property type="entry name" value="NAD(P)-bd_dom_sf"/>
</dbReference>
<dbReference type="EMBL" id="LAZR01035731">
    <property type="protein sequence ID" value="KKL26729.1"/>
    <property type="molecule type" value="Genomic_DNA"/>
</dbReference>
<dbReference type="GO" id="GO:0070403">
    <property type="term" value="F:NAD+ binding"/>
    <property type="evidence" value="ECO:0007669"/>
    <property type="project" value="InterPro"/>
</dbReference>
<dbReference type="GO" id="GO:0006631">
    <property type="term" value="P:fatty acid metabolic process"/>
    <property type="evidence" value="ECO:0007669"/>
    <property type="project" value="InterPro"/>
</dbReference>
<dbReference type="SUPFAM" id="SSF51735">
    <property type="entry name" value="NAD(P)-binding Rossmann-fold domains"/>
    <property type="match status" value="1"/>
</dbReference>
<organism evidence="2">
    <name type="scientific">marine sediment metagenome</name>
    <dbReference type="NCBI Taxonomy" id="412755"/>
    <lineage>
        <taxon>unclassified sequences</taxon>
        <taxon>metagenomes</taxon>
        <taxon>ecological metagenomes</taxon>
    </lineage>
</organism>
<reference evidence="2" key="1">
    <citation type="journal article" date="2015" name="Nature">
        <title>Complex archaea that bridge the gap between prokaryotes and eukaryotes.</title>
        <authorList>
            <person name="Spang A."/>
            <person name="Saw J.H."/>
            <person name="Jorgensen S.L."/>
            <person name="Zaremba-Niedzwiedzka K."/>
            <person name="Martijn J."/>
            <person name="Lind A.E."/>
            <person name="van Eijk R."/>
            <person name="Schleper C."/>
            <person name="Guy L."/>
            <person name="Ettema T.J."/>
        </authorList>
    </citation>
    <scope>NUCLEOTIDE SEQUENCE</scope>
</reference>
<dbReference type="Pfam" id="PF02737">
    <property type="entry name" value="3HCDH_N"/>
    <property type="match status" value="1"/>
</dbReference>
<evidence type="ECO:0000313" key="2">
    <source>
        <dbReference type="EMBL" id="KKL26729.1"/>
    </source>
</evidence>
<dbReference type="Gene3D" id="3.40.50.720">
    <property type="entry name" value="NAD(P)-binding Rossmann-like Domain"/>
    <property type="match status" value="1"/>
</dbReference>
<accession>A0A0F9BXY3</accession>
<dbReference type="InterPro" id="IPR006176">
    <property type="entry name" value="3-OHacyl-CoA_DH_NAD-bd"/>
</dbReference>
<feature type="non-terminal residue" evidence="2">
    <location>
        <position position="42"/>
    </location>
</feature>
<name>A0A0F9BXY3_9ZZZZ</name>
<sequence length="42" mass="4398">MKNVVVIGVGLMGTGIAQVSLMAGYNVTMVDLTQDILNKAMT</sequence>
<protein>
    <recommendedName>
        <fullName evidence="1">3-hydroxyacyl-CoA dehydrogenase NAD binding domain-containing protein</fullName>
    </recommendedName>
</protein>
<gene>
    <name evidence="2" type="ORF">LCGC14_2392360</name>
</gene>
<comment type="caution">
    <text evidence="2">The sequence shown here is derived from an EMBL/GenBank/DDBJ whole genome shotgun (WGS) entry which is preliminary data.</text>
</comment>
<feature type="domain" description="3-hydroxyacyl-CoA dehydrogenase NAD binding" evidence="1">
    <location>
        <begin position="3"/>
        <end position="41"/>
    </location>
</feature>
<evidence type="ECO:0000259" key="1">
    <source>
        <dbReference type="Pfam" id="PF02737"/>
    </source>
</evidence>
<proteinExistence type="predicted"/>
<dbReference type="AlphaFoldDB" id="A0A0F9BXY3"/>